<dbReference type="InterPro" id="IPR002716">
    <property type="entry name" value="PIN_dom"/>
</dbReference>
<keyword evidence="2 8" id="KW-1277">Toxin-antitoxin system</keyword>
<organism evidence="10 11">
    <name type="scientific">Paracoccus aestuarii</name>
    <dbReference type="NCBI Taxonomy" id="453842"/>
    <lineage>
        <taxon>Bacteria</taxon>
        <taxon>Pseudomonadati</taxon>
        <taxon>Pseudomonadota</taxon>
        <taxon>Alphaproteobacteria</taxon>
        <taxon>Rhodobacterales</taxon>
        <taxon>Paracoccaceae</taxon>
        <taxon>Paracoccus</taxon>
    </lineage>
</organism>
<dbReference type="Gene3D" id="3.40.50.1010">
    <property type="entry name" value="5'-nuclease"/>
    <property type="match status" value="1"/>
</dbReference>
<dbReference type="EMBL" id="QZEV01000074">
    <property type="protein sequence ID" value="RJL00928.1"/>
    <property type="molecule type" value="Genomic_DNA"/>
</dbReference>
<dbReference type="Pfam" id="PF01850">
    <property type="entry name" value="PIN"/>
    <property type="match status" value="1"/>
</dbReference>
<keyword evidence="5 8" id="KW-0378">Hydrolase</keyword>
<keyword evidence="4 8" id="KW-0479">Metal-binding</keyword>
<keyword evidence="6 8" id="KW-0460">Magnesium</keyword>
<dbReference type="AlphaFoldDB" id="A0A418ZT05"/>
<dbReference type="InterPro" id="IPR029060">
    <property type="entry name" value="PIN-like_dom_sf"/>
</dbReference>
<dbReference type="EC" id="3.1.-.-" evidence="8"/>
<keyword evidence="11" id="KW-1185">Reference proteome</keyword>
<dbReference type="GO" id="GO:0090729">
    <property type="term" value="F:toxin activity"/>
    <property type="evidence" value="ECO:0007669"/>
    <property type="project" value="UniProtKB-KW"/>
</dbReference>
<dbReference type="InterPro" id="IPR050556">
    <property type="entry name" value="Type_II_TA_system_RNase"/>
</dbReference>
<dbReference type="RefSeq" id="WP_119886962.1">
    <property type="nucleotide sequence ID" value="NZ_CP067170.1"/>
</dbReference>
<evidence type="ECO:0000256" key="7">
    <source>
        <dbReference type="ARBA" id="ARBA00038093"/>
    </source>
</evidence>
<evidence type="ECO:0000256" key="8">
    <source>
        <dbReference type="HAMAP-Rule" id="MF_00265"/>
    </source>
</evidence>
<proteinExistence type="inferred from homology"/>
<accession>A0A418ZT05</accession>
<evidence type="ECO:0000259" key="9">
    <source>
        <dbReference type="Pfam" id="PF01850"/>
    </source>
</evidence>
<evidence type="ECO:0000256" key="4">
    <source>
        <dbReference type="ARBA" id="ARBA00022723"/>
    </source>
</evidence>
<comment type="similarity">
    <text evidence="7 8">Belongs to the PINc/VapC protein family.</text>
</comment>
<evidence type="ECO:0000256" key="2">
    <source>
        <dbReference type="ARBA" id="ARBA00022649"/>
    </source>
</evidence>
<dbReference type="GO" id="GO:0004540">
    <property type="term" value="F:RNA nuclease activity"/>
    <property type="evidence" value="ECO:0007669"/>
    <property type="project" value="InterPro"/>
</dbReference>
<dbReference type="InterPro" id="IPR022907">
    <property type="entry name" value="VapC_family"/>
</dbReference>
<dbReference type="PANTHER" id="PTHR33653:SF1">
    <property type="entry name" value="RIBONUCLEASE VAPC2"/>
    <property type="match status" value="1"/>
</dbReference>
<dbReference type="Proteomes" id="UP000285530">
    <property type="component" value="Unassembled WGS sequence"/>
</dbReference>
<evidence type="ECO:0000313" key="10">
    <source>
        <dbReference type="EMBL" id="RJL00928.1"/>
    </source>
</evidence>
<dbReference type="GO" id="GO:0016787">
    <property type="term" value="F:hydrolase activity"/>
    <property type="evidence" value="ECO:0007669"/>
    <property type="project" value="UniProtKB-KW"/>
</dbReference>
<keyword evidence="3 8" id="KW-0540">Nuclease</keyword>
<name>A0A418ZT05_9RHOB</name>
<evidence type="ECO:0000256" key="6">
    <source>
        <dbReference type="ARBA" id="ARBA00022842"/>
    </source>
</evidence>
<dbReference type="GO" id="GO:0000287">
    <property type="term" value="F:magnesium ion binding"/>
    <property type="evidence" value="ECO:0007669"/>
    <property type="project" value="UniProtKB-UniRule"/>
</dbReference>
<dbReference type="SUPFAM" id="SSF88723">
    <property type="entry name" value="PIN domain-like"/>
    <property type="match status" value="1"/>
</dbReference>
<keyword evidence="8" id="KW-0800">Toxin</keyword>
<sequence>MWLIDTNVISALRRPERAPAVARWLRGQDPDALFLSVVTLGEIERGITQQDSRNPDFARDLRLWLQRTELLFADRILPFDPPAARIWGQLSARIGHPGADLMIAASALSRGMTVVTGNVDDFTPSGVPVLNPFGDVT</sequence>
<gene>
    <name evidence="8" type="primary">vapC</name>
    <name evidence="10" type="ORF">D3P06_13035</name>
</gene>
<feature type="domain" description="PIN" evidence="9">
    <location>
        <begin position="3"/>
        <end position="119"/>
    </location>
</feature>
<evidence type="ECO:0000313" key="11">
    <source>
        <dbReference type="Proteomes" id="UP000285530"/>
    </source>
</evidence>
<evidence type="ECO:0000256" key="5">
    <source>
        <dbReference type="ARBA" id="ARBA00022801"/>
    </source>
</evidence>
<feature type="binding site" evidence="8">
    <location>
        <position position="100"/>
    </location>
    <ligand>
        <name>Mg(2+)</name>
        <dbReference type="ChEBI" id="CHEBI:18420"/>
    </ligand>
</feature>
<protein>
    <recommendedName>
        <fullName evidence="8">Ribonuclease VapC</fullName>
        <shortName evidence="8">RNase VapC</shortName>
        <ecNumber evidence="8">3.1.-.-</ecNumber>
    </recommendedName>
    <alternativeName>
        <fullName evidence="8">Toxin VapC</fullName>
    </alternativeName>
</protein>
<evidence type="ECO:0000256" key="3">
    <source>
        <dbReference type="ARBA" id="ARBA00022722"/>
    </source>
</evidence>
<dbReference type="OrthoDB" id="9804823at2"/>
<dbReference type="HAMAP" id="MF_00265">
    <property type="entry name" value="VapC_Nob1"/>
    <property type="match status" value="1"/>
</dbReference>
<dbReference type="CDD" id="cd18746">
    <property type="entry name" value="PIN_VapC4-5_FitB-like"/>
    <property type="match status" value="1"/>
</dbReference>
<comment type="function">
    <text evidence="8">Toxic component of a toxin-antitoxin (TA) system. An RNase.</text>
</comment>
<comment type="caution">
    <text evidence="10">The sequence shown here is derived from an EMBL/GenBank/DDBJ whole genome shotgun (WGS) entry which is preliminary data.</text>
</comment>
<comment type="cofactor">
    <cofactor evidence="1 8">
        <name>Mg(2+)</name>
        <dbReference type="ChEBI" id="CHEBI:18420"/>
    </cofactor>
</comment>
<feature type="binding site" evidence="8">
    <location>
        <position position="5"/>
    </location>
    <ligand>
        <name>Mg(2+)</name>
        <dbReference type="ChEBI" id="CHEBI:18420"/>
    </ligand>
</feature>
<evidence type="ECO:0000256" key="1">
    <source>
        <dbReference type="ARBA" id="ARBA00001946"/>
    </source>
</evidence>
<dbReference type="PANTHER" id="PTHR33653">
    <property type="entry name" value="RIBONUCLEASE VAPC2"/>
    <property type="match status" value="1"/>
</dbReference>
<reference evidence="10 11" key="1">
    <citation type="submission" date="2018-09" db="EMBL/GenBank/DDBJ databases">
        <title>Paracoccus onubensis nov. sp. a moderate halophilic bacterium isolated from Gruta de las Maravillas (Aracena, Spain).</title>
        <authorList>
            <person name="Jurado V."/>
            <person name="Gutierrez-Patricio S."/>
            <person name="Gonzalez-Pimentel J.L."/>
            <person name="Laiz L."/>
            <person name="Saiz-Jimenez C."/>
        </authorList>
    </citation>
    <scope>NUCLEOTIDE SEQUENCE [LARGE SCALE GENOMIC DNA]</scope>
    <source>
        <strain evidence="10 11">DSM 19484</strain>
    </source>
</reference>